<dbReference type="AlphaFoldDB" id="A0A4Y2BHJ7"/>
<keyword evidence="3" id="KW-1185">Reference proteome</keyword>
<comment type="caution">
    <text evidence="2">The sequence shown here is derived from an EMBL/GenBank/DDBJ whole genome shotgun (WGS) entry which is preliminary data.</text>
</comment>
<evidence type="ECO:0000313" key="2">
    <source>
        <dbReference type="EMBL" id="GBL91423.1"/>
    </source>
</evidence>
<organism evidence="2 3">
    <name type="scientific">Araneus ventricosus</name>
    <name type="common">Orbweaver spider</name>
    <name type="synonym">Epeira ventricosa</name>
    <dbReference type="NCBI Taxonomy" id="182803"/>
    <lineage>
        <taxon>Eukaryota</taxon>
        <taxon>Metazoa</taxon>
        <taxon>Ecdysozoa</taxon>
        <taxon>Arthropoda</taxon>
        <taxon>Chelicerata</taxon>
        <taxon>Arachnida</taxon>
        <taxon>Araneae</taxon>
        <taxon>Araneomorphae</taxon>
        <taxon>Entelegynae</taxon>
        <taxon>Araneoidea</taxon>
        <taxon>Araneidae</taxon>
        <taxon>Araneus</taxon>
    </lineage>
</organism>
<dbReference type="Proteomes" id="UP000499080">
    <property type="component" value="Unassembled WGS sequence"/>
</dbReference>
<reference evidence="2 3" key="1">
    <citation type="journal article" date="2019" name="Sci. Rep.">
        <title>Orb-weaving spider Araneus ventricosus genome elucidates the spidroin gene catalogue.</title>
        <authorList>
            <person name="Kono N."/>
            <person name="Nakamura H."/>
            <person name="Ohtoshi R."/>
            <person name="Moran D.A.P."/>
            <person name="Shinohara A."/>
            <person name="Yoshida Y."/>
            <person name="Fujiwara M."/>
            <person name="Mori M."/>
            <person name="Tomita M."/>
            <person name="Arakawa K."/>
        </authorList>
    </citation>
    <scope>NUCLEOTIDE SEQUENCE [LARGE SCALE GENOMIC DNA]</scope>
</reference>
<feature type="region of interest" description="Disordered" evidence="1">
    <location>
        <begin position="1"/>
        <end position="31"/>
    </location>
</feature>
<evidence type="ECO:0000313" key="3">
    <source>
        <dbReference type="Proteomes" id="UP000499080"/>
    </source>
</evidence>
<gene>
    <name evidence="2" type="ORF">AVEN_136923_1</name>
</gene>
<accession>A0A4Y2BHJ7</accession>
<feature type="compositionally biased region" description="Low complexity" evidence="1">
    <location>
        <begin position="106"/>
        <end position="126"/>
    </location>
</feature>
<dbReference type="OrthoDB" id="6428964at2759"/>
<evidence type="ECO:0000256" key="1">
    <source>
        <dbReference type="SAM" id="MobiDB-lite"/>
    </source>
</evidence>
<feature type="region of interest" description="Disordered" evidence="1">
    <location>
        <begin position="102"/>
        <end position="126"/>
    </location>
</feature>
<protein>
    <submittedName>
        <fullName evidence="2">Uncharacterized protein</fullName>
    </submittedName>
</protein>
<name>A0A4Y2BHJ7_ARAVE</name>
<proteinExistence type="predicted"/>
<sequence>MKGGEKSAKAATLLGSGGKRRPQLSVTDRCHGNDDQQYNVCPNCAPTTTEMPRIALLPDQLYEENAVQGSDDSDEGLDDFREQYAREVRKIRDNIRAIRRIKARSSRSSASSSLPRNSRASAPAPLRNRSASCWQLEQQRLQREKGSRCFAVQGQVYRHLGSHHSNPGEQSRFTQIWVLKLIFVFICGETWLFHIFHRVPVPTGRRRSNALS</sequence>
<dbReference type="EMBL" id="BGPR01000079">
    <property type="protein sequence ID" value="GBL91423.1"/>
    <property type="molecule type" value="Genomic_DNA"/>
</dbReference>